<reference evidence="2" key="1">
    <citation type="submission" date="2025-08" db="UniProtKB">
        <authorList>
            <consortium name="RefSeq"/>
        </authorList>
    </citation>
    <scope>IDENTIFICATION</scope>
    <source>
        <tissue evidence="2">Liver</tissue>
    </source>
</reference>
<dbReference type="GO" id="GO:0017116">
    <property type="term" value="F:single-stranded DNA helicase activity"/>
    <property type="evidence" value="ECO:0007669"/>
    <property type="project" value="TreeGrafter"/>
</dbReference>
<dbReference type="GO" id="GO:0003677">
    <property type="term" value="F:DNA binding"/>
    <property type="evidence" value="ECO:0007669"/>
    <property type="project" value="TreeGrafter"/>
</dbReference>
<sequence length="123" mass="13990">MNAALTFLQTPFVDIWRRGHGQLDLLGVSFASLKEQVDSERRQQLLEEAHRLSDTLRSLRSEEVQPLAAPEEEMASNQGDSQHCLWVDEFAPRSYTELLSDDVRPYCSSVTCSFVAKNESCRI</sequence>
<dbReference type="GO" id="GO:0005634">
    <property type="term" value="C:nucleus"/>
    <property type="evidence" value="ECO:0007669"/>
    <property type="project" value="TreeGrafter"/>
</dbReference>
<dbReference type="GeneID" id="115939315"/>
<proteinExistence type="predicted"/>
<gene>
    <name evidence="2" type="primary">LOC115939315</name>
</gene>
<dbReference type="PANTHER" id="PTHR23389">
    <property type="entry name" value="CHROMOSOME TRANSMISSION FIDELITY FACTOR 18"/>
    <property type="match status" value="1"/>
</dbReference>
<dbReference type="KEGG" id="lww:115939315"/>
<dbReference type="RefSeq" id="XP_030879360.1">
    <property type="nucleotide sequence ID" value="XM_031023500.1"/>
</dbReference>
<dbReference type="Proteomes" id="UP000245341">
    <property type="component" value="Unplaced"/>
</dbReference>
<evidence type="ECO:0000313" key="1">
    <source>
        <dbReference type="Proteomes" id="UP000245341"/>
    </source>
</evidence>
<dbReference type="PANTHER" id="PTHR23389:SF33">
    <property type="entry name" value="CHROMOSOME TRANSMISSION FIDELITY PROTEIN 18 HOMOLOG"/>
    <property type="match status" value="1"/>
</dbReference>
<dbReference type="OrthoDB" id="2195431at2759"/>
<evidence type="ECO:0000313" key="2">
    <source>
        <dbReference type="RefSeq" id="XP_030879360.1"/>
    </source>
</evidence>
<dbReference type="AlphaFoldDB" id="A0A7F8QDN3"/>
<protein>
    <submittedName>
        <fullName evidence="2">Chromosome transmission fidelity protein 18 homolog</fullName>
    </submittedName>
</protein>
<dbReference type="GO" id="GO:0003689">
    <property type="term" value="F:DNA clamp loader activity"/>
    <property type="evidence" value="ECO:0007669"/>
    <property type="project" value="TreeGrafter"/>
</dbReference>
<name>A0A7F8QDN3_LEPWE</name>
<keyword evidence="1" id="KW-1185">Reference proteome</keyword>
<accession>A0A7F8QDN3</accession>
<organism evidence="1 2">
    <name type="scientific">Leptonychotes weddellii</name>
    <name type="common">Weddell seal</name>
    <name type="synonym">Otaria weddellii</name>
    <dbReference type="NCBI Taxonomy" id="9713"/>
    <lineage>
        <taxon>Eukaryota</taxon>
        <taxon>Metazoa</taxon>
        <taxon>Chordata</taxon>
        <taxon>Craniata</taxon>
        <taxon>Vertebrata</taxon>
        <taxon>Euteleostomi</taxon>
        <taxon>Mammalia</taxon>
        <taxon>Eutheria</taxon>
        <taxon>Laurasiatheria</taxon>
        <taxon>Carnivora</taxon>
        <taxon>Caniformia</taxon>
        <taxon>Pinnipedia</taxon>
        <taxon>Phocidae</taxon>
        <taxon>Monachinae</taxon>
        <taxon>Lobodontini</taxon>
        <taxon>Leptonychotes</taxon>
    </lineage>
</organism>